<protein>
    <submittedName>
        <fullName evidence="1">Uncharacterized protein</fullName>
    </submittedName>
</protein>
<organism evidence="1 2">
    <name type="scientific">Brachionus plicatilis</name>
    <name type="common">Marine rotifer</name>
    <name type="synonym">Brachionus muelleri</name>
    <dbReference type="NCBI Taxonomy" id="10195"/>
    <lineage>
        <taxon>Eukaryota</taxon>
        <taxon>Metazoa</taxon>
        <taxon>Spiralia</taxon>
        <taxon>Gnathifera</taxon>
        <taxon>Rotifera</taxon>
        <taxon>Eurotatoria</taxon>
        <taxon>Monogononta</taxon>
        <taxon>Pseudotrocha</taxon>
        <taxon>Ploima</taxon>
        <taxon>Brachionidae</taxon>
        <taxon>Brachionus</taxon>
    </lineage>
</organism>
<name>A0A3M7QVF4_BRAPC</name>
<proteinExistence type="predicted"/>
<keyword evidence="2" id="KW-1185">Reference proteome</keyword>
<dbReference type="Proteomes" id="UP000276133">
    <property type="component" value="Unassembled WGS sequence"/>
</dbReference>
<comment type="caution">
    <text evidence="1">The sequence shown here is derived from an EMBL/GenBank/DDBJ whole genome shotgun (WGS) entry which is preliminary data.</text>
</comment>
<reference evidence="1 2" key="1">
    <citation type="journal article" date="2018" name="Sci. Rep.">
        <title>Genomic signatures of local adaptation to the degree of environmental predictability in rotifers.</title>
        <authorList>
            <person name="Franch-Gras L."/>
            <person name="Hahn C."/>
            <person name="Garcia-Roger E.M."/>
            <person name="Carmona M.J."/>
            <person name="Serra M."/>
            <person name="Gomez A."/>
        </authorList>
    </citation>
    <scope>NUCLEOTIDE SEQUENCE [LARGE SCALE GENOMIC DNA]</scope>
    <source>
        <strain evidence="1">HYR1</strain>
    </source>
</reference>
<accession>A0A3M7QVF4</accession>
<gene>
    <name evidence="1" type="ORF">BpHYR1_005700</name>
</gene>
<evidence type="ECO:0000313" key="1">
    <source>
        <dbReference type="EMBL" id="RNA14968.1"/>
    </source>
</evidence>
<evidence type="ECO:0000313" key="2">
    <source>
        <dbReference type="Proteomes" id="UP000276133"/>
    </source>
</evidence>
<sequence>MEWLESDFKKINQQNRSLFLNKIKSNLSSSNFNCYLFNESGNLNQDLFFITDLKVRLKVKINPKRIFLIRKFYDNKTDDVLLVNVFIKQFLYSTMINFRNSKEPFIFMIINDFDLKSNENKYAMLPEIQHLVRWDHLKNANTQLPKLDYILKTSANLGWWNKRLYLKSGISRSVNELSLHQLSKFAKLCKSNSTGKLKFFLASESSAEDKSISEIKN</sequence>
<dbReference type="AlphaFoldDB" id="A0A3M7QVF4"/>
<dbReference type="EMBL" id="REGN01005072">
    <property type="protein sequence ID" value="RNA14968.1"/>
    <property type="molecule type" value="Genomic_DNA"/>
</dbReference>